<dbReference type="AlphaFoldDB" id="A0AAE3P143"/>
<feature type="chain" id="PRO_5041920623" evidence="2">
    <location>
        <begin position="18"/>
        <end position="480"/>
    </location>
</feature>
<keyword evidence="1" id="KW-0472">Membrane</keyword>
<dbReference type="Gene3D" id="3.10.560.10">
    <property type="entry name" value="Outer membrane lipoprotein wza domain like"/>
    <property type="match status" value="3"/>
</dbReference>
<dbReference type="Proteomes" id="UP001221302">
    <property type="component" value="Unassembled WGS sequence"/>
</dbReference>
<sequence>MKKLILIILFFSVNLFAQEESSLTKQNPLTALQAITVTIGGDFILTGSFTALKTQRLDHFITTIFTQAQQKAMQSLNTIETINQIKKNIERYPLRDITLKHADGSIQKIDLLKFRLLGDFKQNPYLQNDDVIIFPNYDEERNFVEIQGAVNKPIKFQFVDGDKLSDAILFAGGLNKAYDNIEKAEITRLDNSGEKEEKIIVDINKNYDLKRGDRIKILSDENHKLSFKVLVLGEVKFPGYVYVKGNGSTLKDVIEKAGGFKDNADLSRAEVIRDYNSIDMLRKMNFEDIYLNNEQNLPAEYQLKMKQLKESLKLARLNNLVEEDTLFFNIDNQLRVLQTESLVDFTKITDPNSDESNFIVKDGDLILVPDKFDYVYVFGQVAKAGYVKFDEGKDYKYYIEKSGGKAETARDDDEVVIVKGKEMNWITKDKEKVKIEPGDFIYVPKEIPRTFWYHFTKVSTVVSVIGSVATLILLLKQYAK</sequence>
<reference evidence="4" key="1">
    <citation type="submission" date="2023-03" db="EMBL/GenBank/DDBJ databases">
        <title>Stygiobacter electus gen. nov., sp. nov., facultatively anaerobic thermotolerant bacterium of the class Ignavibacteria from a well of Yessentuki mineral water deposit.</title>
        <authorList>
            <person name="Podosokorskaya O.A."/>
            <person name="Elcheninov A.G."/>
            <person name="Petrova N.F."/>
            <person name="Zavarzina D.G."/>
            <person name="Kublanov I.V."/>
            <person name="Merkel A.Y."/>
        </authorList>
    </citation>
    <scope>NUCLEOTIDE SEQUENCE</scope>
    <source>
        <strain evidence="4">09-Me</strain>
    </source>
</reference>
<gene>
    <name evidence="4" type="ORF">P0M35_01870</name>
</gene>
<dbReference type="EMBL" id="JARGDL010000002">
    <property type="protein sequence ID" value="MDF1610885.1"/>
    <property type="molecule type" value="Genomic_DNA"/>
</dbReference>
<evidence type="ECO:0000256" key="2">
    <source>
        <dbReference type="SAM" id="SignalP"/>
    </source>
</evidence>
<organism evidence="4 5">
    <name type="scientific">Stygiobacter electus</name>
    <dbReference type="NCBI Taxonomy" id="3032292"/>
    <lineage>
        <taxon>Bacteria</taxon>
        <taxon>Pseudomonadati</taxon>
        <taxon>Ignavibacteriota</taxon>
        <taxon>Ignavibacteria</taxon>
        <taxon>Ignavibacteriales</taxon>
        <taxon>Melioribacteraceae</taxon>
        <taxon>Stygiobacter</taxon>
    </lineage>
</organism>
<keyword evidence="2" id="KW-0732">Signal</keyword>
<dbReference type="InterPro" id="IPR049712">
    <property type="entry name" value="Poly_export"/>
</dbReference>
<evidence type="ECO:0000313" key="5">
    <source>
        <dbReference type="Proteomes" id="UP001221302"/>
    </source>
</evidence>
<evidence type="ECO:0000256" key="1">
    <source>
        <dbReference type="SAM" id="Phobius"/>
    </source>
</evidence>
<dbReference type="PANTHER" id="PTHR33619:SF3">
    <property type="entry name" value="POLYSACCHARIDE EXPORT PROTEIN GFCE-RELATED"/>
    <property type="match status" value="1"/>
</dbReference>
<dbReference type="Pfam" id="PF10531">
    <property type="entry name" value="SLBB"/>
    <property type="match status" value="3"/>
</dbReference>
<keyword evidence="1" id="KW-0812">Transmembrane</keyword>
<keyword evidence="5" id="KW-1185">Reference proteome</keyword>
<evidence type="ECO:0000259" key="3">
    <source>
        <dbReference type="Pfam" id="PF10531"/>
    </source>
</evidence>
<keyword evidence="1" id="KW-1133">Transmembrane helix</keyword>
<feature type="domain" description="Soluble ligand binding" evidence="3">
    <location>
        <begin position="374"/>
        <end position="418"/>
    </location>
</feature>
<feature type="transmembrane region" description="Helical" evidence="1">
    <location>
        <begin position="451"/>
        <end position="475"/>
    </location>
</feature>
<feature type="signal peptide" evidence="2">
    <location>
        <begin position="1"/>
        <end position="17"/>
    </location>
</feature>
<name>A0AAE3P143_9BACT</name>
<evidence type="ECO:0000313" key="4">
    <source>
        <dbReference type="EMBL" id="MDF1610885.1"/>
    </source>
</evidence>
<dbReference type="PANTHER" id="PTHR33619">
    <property type="entry name" value="POLYSACCHARIDE EXPORT PROTEIN GFCE-RELATED"/>
    <property type="match status" value="1"/>
</dbReference>
<comment type="caution">
    <text evidence="4">The sequence shown here is derived from an EMBL/GenBank/DDBJ whole genome shotgun (WGS) entry which is preliminary data.</text>
</comment>
<dbReference type="RefSeq" id="WP_321534652.1">
    <property type="nucleotide sequence ID" value="NZ_JARGDL010000002.1"/>
</dbReference>
<dbReference type="GO" id="GO:0015159">
    <property type="term" value="F:polysaccharide transmembrane transporter activity"/>
    <property type="evidence" value="ECO:0007669"/>
    <property type="project" value="InterPro"/>
</dbReference>
<feature type="domain" description="Soluble ligand binding" evidence="3">
    <location>
        <begin position="144"/>
        <end position="178"/>
    </location>
</feature>
<feature type="domain" description="Soluble ligand binding" evidence="3">
    <location>
        <begin position="229"/>
        <end position="273"/>
    </location>
</feature>
<dbReference type="InterPro" id="IPR019554">
    <property type="entry name" value="Soluble_ligand-bd"/>
</dbReference>
<proteinExistence type="predicted"/>
<accession>A0AAE3P143</accession>
<protein>
    <submittedName>
        <fullName evidence="4">SLBB domain-containing protein</fullName>
    </submittedName>
</protein>